<accession>A0A2A6D2F7</accession>
<gene>
    <name evidence="2" type="primary">WBGene00284376</name>
</gene>
<sequence>MSLPNLFPHLSYANANAIDCTIHEDNPQEHLNVAELAYLAACCIAYNSDRVQDGLSEMPANYEGNEKNCSESDKDLKCKEI</sequence>
<feature type="region of interest" description="Disordered" evidence="1">
    <location>
        <begin position="58"/>
        <end position="81"/>
    </location>
</feature>
<name>A0A2A6D2F7_PRIPA</name>
<feature type="compositionally biased region" description="Basic and acidic residues" evidence="1">
    <location>
        <begin position="64"/>
        <end position="81"/>
    </location>
</feature>
<reference evidence="2" key="2">
    <citation type="submission" date="2022-06" db="UniProtKB">
        <authorList>
            <consortium name="EnsemblMetazoa"/>
        </authorList>
    </citation>
    <scope>IDENTIFICATION</scope>
    <source>
        <strain evidence="2">PS312</strain>
    </source>
</reference>
<organism evidence="2 3">
    <name type="scientific">Pristionchus pacificus</name>
    <name type="common">Parasitic nematode worm</name>
    <dbReference type="NCBI Taxonomy" id="54126"/>
    <lineage>
        <taxon>Eukaryota</taxon>
        <taxon>Metazoa</taxon>
        <taxon>Ecdysozoa</taxon>
        <taxon>Nematoda</taxon>
        <taxon>Chromadorea</taxon>
        <taxon>Rhabditida</taxon>
        <taxon>Rhabditina</taxon>
        <taxon>Diplogasteromorpha</taxon>
        <taxon>Diplogasteroidea</taxon>
        <taxon>Neodiplogasteridae</taxon>
        <taxon>Pristionchus</taxon>
    </lineage>
</organism>
<protein>
    <submittedName>
        <fullName evidence="2">Uncharacterized protein</fullName>
    </submittedName>
</protein>
<reference evidence="3" key="1">
    <citation type="journal article" date="2008" name="Nat. Genet.">
        <title>The Pristionchus pacificus genome provides a unique perspective on nematode lifestyle and parasitism.</title>
        <authorList>
            <person name="Dieterich C."/>
            <person name="Clifton S.W."/>
            <person name="Schuster L.N."/>
            <person name="Chinwalla A."/>
            <person name="Delehaunty K."/>
            <person name="Dinkelacker I."/>
            <person name="Fulton L."/>
            <person name="Fulton R."/>
            <person name="Godfrey J."/>
            <person name="Minx P."/>
            <person name="Mitreva M."/>
            <person name="Roeseler W."/>
            <person name="Tian H."/>
            <person name="Witte H."/>
            <person name="Yang S.P."/>
            <person name="Wilson R.K."/>
            <person name="Sommer R.J."/>
        </authorList>
    </citation>
    <scope>NUCLEOTIDE SEQUENCE [LARGE SCALE GENOMIC DNA]</scope>
    <source>
        <strain evidence="3">PS312</strain>
    </source>
</reference>
<evidence type="ECO:0000256" key="1">
    <source>
        <dbReference type="SAM" id="MobiDB-lite"/>
    </source>
</evidence>
<accession>A0A8R1Z8X9</accession>
<dbReference type="AlphaFoldDB" id="A0A2A6D2F7"/>
<dbReference type="EnsemblMetazoa" id="PPA46007.1">
    <property type="protein sequence ID" value="PPA46007.1"/>
    <property type="gene ID" value="WBGene00284376"/>
</dbReference>
<dbReference type="Proteomes" id="UP000005239">
    <property type="component" value="Unassembled WGS sequence"/>
</dbReference>
<evidence type="ECO:0000313" key="3">
    <source>
        <dbReference type="Proteomes" id="UP000005239"/>
    </source>
</evidence>
<proteinExistence type="predicted"/>
<evidence type="ECO:0000313" key="2">
    <source>
        <dbReference type="EnsemblMetazoa" id="PPA46007.1"/>
    </source>
</evidence>
<keyword evidence="3" id="KW-1185">Reference proteome</keyword>